<organism evidence="2 3">
    <name type="scientific">Alicyclobacillus acidoterrestris (strain ATCC 49025 / DSM 3922 / CIP 106132 / NCIMB 13137 / GD3B)</name>
    <dbReference type="NCBI Taxonomy" id="1356854"/>
    <lineage>
        <taxon>Bacteria</taxon>
        <taxon>Bacillati</taxon>
        <taxon>Bacillota</taxon>
        <taxon>Bacilli</taxon>
        <taxon>Bacillales</taxon>
        <taxon>Alicyclobacillaceae</taxon>
        <taxon>Alicyclobacillus</taxon>
    </lineage>
</organism>
<evidence type="ECO:0000313" key="2">
    <source>
        <dbReference type="EMBL" id="UNO49027.1"/>
    </source>
</evidence>
<accession>A0A9E7CZT8</accession>
<dbReference type="AlphaFoldDB" id="A0A9E7CZT8"/>
<reference evidence="3" key="1">
    <citation type="journal article" date="2022" name="G3 (Bethesda)">
        <title>Unveiling the complete genome sequence of Alicyclobacillus acidoterrestris DSM 3922T, a taint-producing strain.</title>
        <authorList>
            <person name="Leonardo I.C."/>
            <person name="Barreto Crespo M.T."/>
            <person name="Gaspar F.B."/>
        </authorList>
    </citation>
    <scope>NUCLEOTIDE SEQUENCE [LARGE SCALE GENOMIC DNA]</scope>
    <source>
        <strain evidence="3">DSM 3922</strain>
    </source>
</reference>
<feature type="region of interest" description="Disordered" evidence="1">
    <location>
        <begin position="29"/>
        <end position="57"/>
    </location>
</feature>
<dbReference type="Proteomes" id="UP000829401">
    <property type="component" value="Chromosome"/>
</dbReference>
<gene>
    <name evidence="2" type="ORF">K1I37_00170</name>
</gene>
<protein>
    <submittedName>
        <fullName evidence="2">Uncharacterized protein</fullName>
    </submittedName>
</protein>
<proteinExistence type="predicted"/>
<name>A0A9E7CZT8_ALIAG</name>
<dbReference type="EMBL" id="CP080467">
    <property type="protein sequence ID" value="UNO49027.1"/>
    <property type="molecule type" value="Genomic_DNA"/>
</dbReference>
<evidence type="ECO:0000313" key="3">
    <source>
        <dbReference type="Proteomes" id="UP000829401"/>
    </source>
</evidence>
<sequence>MKIFLGVIAMFVAAMVAVFIWAPFGTSAGSNSTSHGSTVVTTPHVSSSSSFSGDDDAFASDAHVSVAGR</sequence>
<keyword evidence="3" id="KW-1185">Reference proteome</keyword>
<dbReference type="KEGG" id="aaco:K1I37_00170"/>
<evidence type="ECO:0000256" key="1">
    <source>
        <dbReference type="SAM" id="MobiDB-lite"/>
    </source>
</evidence>
<feature type="compositionally biased region" description="Low complexity" evidence="1">
    <location>
        <begin position="29"/>
        <end position="52"/>
    </location>
</feature>